<dbReference type="Gene3D" id="1.20.58.2190">
    <property type="match status" value="1"/>
</dbReference>
<dbReference type="PANTHER" id="PTHR23153">
    <property type="entry name" value="UBX-RELATED"/>
    <property type="match status" value="1"/>
</dbReference>
<dbReference type="SMART" id="SM00580">
    <property type="entry name" value="PUG"/>
    <property type="match status" value="1"/>
</dbReference>
<dbReference type="PANTHER" id="PTHR23153:SF38">
    <property type="entry name" value="UBX DOMAIN-CONTAINING PROTEIN 6"/>
    <property type="match status" value="1"/>
</dbReference>
<accession>A0A1S3HYU4</accession>
<dbReference type="Pfam" id="PF09409">
    <property type="entry name" value="PUB"/>
    <property type="match status" value="1"/>
</dbReference>
<dbReference type="KEGG" id="lak:106158716"/>
<reference evidence="3" key="1">
    <citation type="submission" date="2025-08" db="UniProtKB">
        <authorList>
            <consortium name="RefSeq"/>
        </authorList>
    </citation>
    <scope>IDENTIFICATION</scope>
    <source>
        <tissue evidence="3">Gonads</tissue>
    </source>
</reference>
<organism evidence="2 3">
    <name type="scientific">Lingula anatina</name>
    <name type="common">Brachiopod</name>
    <name type="synonym">Lingula unguis</name>
    <dbReference type="NCBI Taxonomy" id="7574"/>
    <lineage>
        <taxon>Eukaryota</taxon>
        <taxon>Metazoa</taxon>
        <taxon>Spiralia</taxon>
        <taxon>Lophotrochozoa</taxon>
        <taxon>Brachiopoda</taxon>
        <taxon>Linguliformea</taxon>
        <taxon>Lingulata</taxon>
        <taxon>Lingulida</taxon>
        <taxon>Linguloidea</taxon>
        <taxon>Lingulidae</taxon>
        <taxon>Lingula</taxon>
    </lineage>
</organism>
<dbReference type="InterPro" id="IPR036339">
    <property type="entry name" value="PUB-like_dom_sf"/>
</dbReference>
<dbReference type="OrthoDB" id="49605at2759"/>
<feature type="domain" description="PUB" evidence="1">
    <location>
        <begin position="30"/>
        <end position="97"/>
    </location>
</feature>
<dbReference type="InterPro" id="IPR018997">
    <property type="entry name" value="PUB_domain"/>
</dbReference>
<dbReference type="CDD" id="cd09212">
    <property type="entry name" value="PUB"/>
    <property type="match status" value="1"/>
</dbReference>
<dbReference type="STRING" id="7574.A0A1S3HYU4"/>
<sequence length="126" mass="14105">MAAKNDDDAQDILGACLGILVEEADPVILRTTLQTLLKLMKNAAENPSEEKFHHVRKENKAFSNKVWRYAGAQQFMLAAGWAEADDAVVLTDSERLKCAIQLLEAKILLVKKKSKLLLKEKDNRLS</sequence>
<evidence type="ECO:0000313" key="3">
    <source>
        <dbReference type="RefSeq" id="XP_013390254.1"/>
    </source>
</evidence>
<evidence type="ECO:0000313" key="2">
    <source>
        <dbReference type="Proteomes" id="UP000085678"/>
    </source>
</evidence>
<protein>
    <submittedName>
        <fullName evidence="3">Uncharacterized protein LOC106158716</fullName>
    </submittedName>
</protein>
<gene>
    <name evidence="3" type="primary">LOC106158716</name>
</gene>
<proteinExistence type="predicted"/>
<dbReference type="GO" id="GO:0005737">
    <property type="term" value="C:cytoplasm"/>
    <property type="evidence" value="ECO:0007669"/>
    <property type="project" value="TreeGrafter"/>
</dbReference>
<evidence type="ECO:0000259" key="1">
    <source>
        <dbReference type="Pfam" id="PF09409"/>
    </source>
</evidence>
<dbReference type="GeneID" id="106158716"/>
<name>A0A1S3HYU4_LINAN</name>
<dbReference type="InParanoid" id="A0A1S3HYU4"/>
<dbReference type="Proteomes" id="UP000085678">
    <property type="component" value="Unplaced"/>
</dbReference>
<dbReference type="SUPFAM" id="SSF143503">
    <property type="entry name" value="PUG domain-like"/>
    <property type="match status" value="1"/>
</dbReference>
<dbReference type="RefSeq" id="XP_013390254.1">
    <property type="nucleotide sequence ID" value="XM_013534800.1"/>
</dbReference>
<dbReference type="AlphaFoldDB" id="A0A1S3HYU4"/>
<keyword evidence="2" id="KW-1185">Reference proteome</keyword>